<dbReference type="GO" id="GO:0005786">
    <property type="term" value="C:signal recognition particle, endoplasmic reticulum targeting"/>
    <property type="evidence" value="ECO:0007669"/>
    <property type="project" value="UniProtKB-KW"/>
</dbReference>
<evidence type="ECO:0000313" key="12">
    <source>
        <dbReference type="Proteomes" id="UP000219338"/>
    </source>
</evidence>
<feature type="compositionally biased region" description="Gly residues" evidence="9">
    <location>
        <begin position="335"/>
        <end position="346"/>
    </location>
</feature>
<evidence type="ECO:0000256" key="8">
    <source>
        <dbReference type="ARBA" id="ARBA00023274"/>
    </source>
</evidence>
<evidence type="ECO:0000256" key="6">
    <source>
        <dbReference type="ARBA" id="ARBA00022824"/>
    </source>
</evidence>
<dbReference type="Proteomes" id="UP000219338">
    <property type="component" value="Unassembled WGS sequence"/>
</dbReference>
<dbReference type="InterPro" id="IPR013699">
    <property type="entry name" value="Signal_recog_part_SRP72_RNA-bd"/>
</dbReference>
<evidence type="ECO:0000256" key="3">
    <source>
        <dbReference type="ARBA" id="ARBA00007676"/>
    </source>
</evidence>
<evidence type="ECO:0000256" key="1">
    <source>
        <dbReference type="ARBA" id="ARBA00004240"/>
    </source>
</evidence>
<dbReference type="OrthoDB" id="5421607at2759"/>
<accession>A0A284R1L9</accession>
<evidence type="ECO:0000256" key="9">
    <source>
        <dbReference type="SAM" id="MobiDB-lite"/>
    </source>
</evidence>
<dbReference type="Pfam" id="PF08492">
    <property type="entry name" value="SRP72"/>
    <property type="match status" value="1"/>
</dbReference>
<evidence type="ECO:0000256" key="5">
    <source>
        <dbReference type="ARBA" id="ARBA00022490"/>
    </source>
</evidence>
<keyword evidence="7" id="KW-0733">Signal recognition particle</keyword>
<evidence type="ECO:0000256" key="4">
    <source>
        <dbReference type="ARBA" id="ARBA00018350"/>
    </source>
</evidence>
<evidence type="ECO:0000256" key="2">
    <source>
        <dbReference type="ARBA" id="ARBA00004496"/>
    </source>
</evidence>
<keyword evidence="6" id="KW-0256">Endoplasmic reticulum</keyword>
<proteinExistence type="inferred from homology"/>
<feature type="compositionally biased region" description="Basic and acidic residues" evidence="9">
    <location>
        <begin position="299"/>
        <end position="309"/>
    </location>
</feature>
<feature type="region of interest" description="Disordered" evidence="9">
    <location>
        <begin position="249"/>
        <end position="354"/>
    </location>
</feature>
<dbReference type="GO" id="GO:0008312">
    <property type="term" value="F:7S RNA binding"/>
    <property type="evidence" value="ECO:0007669"/>
    <property type="project" value="InterPro"/>
</dbReference>
<comment type="subcellular location">
    <subcellularLocation>
        <location evidence="2">Cytoplasm</location>
    </subcellularLocation>
    <subcellularLocation>
        <location evidence="1">Endoplasmic reticulum</location>
    </subcellularLocation>
</comment>
<dbReference type="GO" id="GO:0043022">
    <property type="term" value="F:ribosome binding"/>
    <property type="evidence" value="ECO:0007669"/>
    <property type="project" value="TreeGrafter"/>
</dbReference>
<evidence type="ECO:0000313" key="11">
    <source>
        <dbReference type="EMBL" id="SJL02601.1"/>
    </source>
</evidence>
<keyword evidence="5" id="KW-0963">Cytoplasm</keyword>
<evidence type="ECO:0000259" key="10">
    <source>
        <dbReference type="Pfam" id="PF08492"/>
    </source>
</evidence>
<dbReference type="Pfam" id="PF17004">
    <property type="entry name" value="SRP_TPR_like"/>
    <property type="match status" value="1"/>
</dbReference>
<gene>
    <name evidence="11" type="ORF">ARMOST_05932</name>
</gene>
<name>A0A284R1L9_ARMOS</name>
<organism evidence="11 12">
    <name type="scientific">Armillaria ostoyae</name>
    <name type="common">Armillaria root rot fungus</name>
    <dbReference type="NCBI Taxonomy" id="47428"/>
    <lineage>
        <taxon>Eukaryota</taxon>
        <taxon>Fungi</taxon>
        <taxon>Dikarya</taxon>
        <taxon>Basidiomycota</taxon>
        <taxon>Agaricomycotina</taxon>
        <taxon>Agaricomycetes</taxon>
        <taxon>Agaricomycetidae</taxon>
        <taxon>Agaricales</taxon>
        <taxon>Marasmiineae</taxon>
        <taxon>Physalacriaceae</taxon>
        <taxon>Armillaria</taxon>
    </lineage>
</organism>
<feature type="domain" description="Signal recognition particle SRP72 subunit RNA-binding" evidence="10">
    <location>
        <begin position="276"/>
        <end position="313"/>
    </location>
</feature>
<dbReference type="GO" id="GO:0006614">
    <property type="term" value="P:SRP-dependent cotranslational protein targeting to membrane"/>
    <property type="evidence" value="ECO:0007669"/>
    <property type="project" value="InterPro"/>
</dbReference>
<dbReference type="PANTHER" id="PTHR14094">
    <property type="entry name" value="SIGNAL RECOGNITION PARTICLE 72"/>
    <property type="match status" value="1"/>
</dbReference>
<reference evidence="12" key="1">
    <citation type="journal article" date="2017" name="Nat. Ecol. Evol.">
        <title>Genome expansion and lineage-specific genetic innovations in the forest pathogenic fungi Armillaria.</title>
        <authorList>
            <person name="Sipos G."/>
            <person name="Prasanna A.N."/>
            <person name="Walter M.C."/>
            <person name="O'Connor E."/>
            <person name="Balint B."/>
            <person name="Krizsan K."/>
            <person name="Kiss B."/>
            <person name="Hess J."/>
            <person name="Varga T."/>
            <person name="Slot J."/>
            <person name="Riley R."/>
            <person name="Boka B."/>
            <person name="Rigling D."/>
            <person name="Barry K."/>
            <person name="Lee J."/>
            <person name="Mihaltcheva S."/>
            <person name="LaButti K."/>
            <person name="Lipzen A."/>
            <person name="Waldron R."/>
            <person name="Moloney N.M."/>
            <person name="Sperisen C."/>
            <person name="Kredics L."/>
            <person name="Vagvoelgyi C."/>
            <person name="Patrignani A."/>
            <person name="Fitzpatrick D."/>
            <person name="Nagy I."/>
            <person name="Doyle S."/>
            <person name="Anderson J.B."/>
            <person name="Grigoriev I.V."/>
            <person name="Gueldener U."/>
            <person name="Muensterkoetter M."/>
            <person name="Nagy L.G."/>
        </authorList>
    </citation>
    <scope>NUCLEOTIDE SEQUENCE [LARGE SCALE GENOMIC DNA]</scope>
    <source>
        <strain evidence="12">C18/9</strain>
    </source>
</reference>
<dbReference type="PANTHER" id="PTHR14094:SF9">
    <property type="entry name" value="SIGNAL RECOGNITION PARTICLE SUBUNIT SRP72"/>
    <property type="match status" value="1"/>
</dbReference>
<dbReference type="OMA" id="EAQLNYR"/>
<feature type="compositionally biased region" description="Low complexity" evidence="9">
    <location>
        <begin position="249"/>
        <end position="278"/>
    </location>
</feature>
<dbReference type="GO" id="GO:0005783">
    <property type="term" value="C:endoplasmic reticulum"/>
    <property type="evidence" value="ECO:0007669"/>
    <property type="project" value="UniProtKB-SubCell"/>
</dbReference>
<evidence type="ECO:0000256" key="7">
    <source>
        <dbReference type="ARBA" id="ARBA00023135"/>
    </source>
</evidence>
<dbReference type="InterPro" id="IPR031545">
    <property type="entry name" value="SRP72_TPR-like"/>
</dbReference>
<keyword evidence="12" id="KW-1185">Reference proteome</keyword>
<sequence length="354" mass="38070">MLVFLSALDSRLCTQHYIRKDQDPQSRKSDSLNSRLEGGISEGCHAAFGAVTDRDHVFLHHHLAVMPSRIKLKVATKKAQLPLELRLQRLFTSLCAQIDGGHFVNALKTCDKILNLAPTDPDALQTKLFLLLQTERYDAALELPGCDGFEKAYALYRMQKGDEAREVLKEVTGDAERGATHLEAQLNYRSGEFATAVDLYTALLDSSDPASEEHTDILTNLSAAQLHLDFLLQDTASFSQLLSPSIVSSLESAPPPTLASSSVVSTVQVSTTQPITTTEKVRASRVPKGITPGVSPAPDPERWLKKSERSTYQQSKKKGRSGGGGATQGLTEPATGGGGSSSGGGAGKKKGKKK</sequence>
<comment type="similarity">
    <text evidence="3">Belongs to the SRP72 family.</text>
</comment>
<dbReference type="AlphaFoldDB" id="A0A284R1L9"/>
<keyword evidence="8" id="KW-0687">Ribonucleoprotein</keyword>
<dbReference type="Gene3D" id="1.25.40.10">
    <property type="entry name" value="Tetratricopeptide repeat domain"/>
    <property type="match status" value="1"/>
</dbReference>
<dbReference type="EMBL" id="FUEG01000003">
    <property type="protein sequence ID" value="SJL02601.1"/>
    <property type="molecule type" value="Genomic_DNA"/>
</dbReference>
<dbReference type="InterPro" id="IPR026270">
    <property type="entry name" value="SRP72"/>
</dbReference>
<dbReference type="InterPro" id="IPR011990">
    <property type="entry name" value="TPR-like_helical_dom_sf"/>
</dbReference>
<dbReference type="STRING" id="47428.A0A284R1L9"/>
<protein>
    <recommendedName>
        <fullName evidence="4">Signal recognition particle subunit SRP72</fullName>
    </recommendedName>
</protein>